<keyword evidence="2 6" id="KW-0812">Transmembrane</keyword>
<dbReference type="OrthoDB" id="100006at2759"/>
<evidence type="ECO:0000256" key="4">
    <source>
        <dbReference type="ARBA" id="ARBA00023136"/>
    </source>
</evidence>
<feature type="transmembrane region" description="Helical" evidence="6">
    <location>
        <begin position="104"/>
        <end position="125"/>
    </location>
</feature>
<keyword evidence="3 6" id="KW-1133">Transmembrane helix</keyword>
<feature type="compositionally biased region" description="Basic and acidic residues" evidence="5">
    <location>
        <begin position="389"/>
        <end position="403"/>
    </location>
</feature>
<feature type="transmembrane region" description="Helical" evidence="6">
    <location>
        <begin position="188"/>
        <end position="209"/>
    </location>
</feature>
<feature type="region of interest" description="Disordered" evidence="5">
    <location>
        <begin position="354"/>
        <end position="412"/>
    </location>
</feature>
<evidence type="ECO:0008006" key="9">
    <source>
        <dbReference type="Google" id="ProtNLM"/>
    </source>
</evidence>
<keyword evidence="8" id="KW-1185">Reference proteome</keyword>
<comment type="subcellular location">
    <subcellularLocation>
        <location evidence="1">Membrane</location>
        <topology evidence="1">Multi-pass membrane protein</topology>
    </subcellularLocation>
</comment>
<dbReference type="GO" id="GO:0007189">
    <property type="term" value="P:adenylate cyclase-activating G protein-coupled receptor signaling pathway"/>
    <property type="evidence" value="ECO:0007669"/>
    <property type="project" value="TreeGrafter"/>
</dbReference>
<evidence type="ECO:0000256" key="2">
    <source>
        <dbReference type="ARBA" id="ARBA00022692"/>
    </source>
</evidence>
<dbReference type="Gene3D" id="1.20.1070.10">
    <property type="entry name" value="Rhodopsin 7-helix transmembrane proteins"/>
    <property type="match status" value="1"/>
</dbReference>
<dbReference type="PANTHER" id="PTHR23112:SF37">
    <property type="entry name" value="G PROTEIN-COUPLED RECEPTOR GPR1"/>
    <property type="match status" value="1"/>
</dbReference>
<reference evidence="7 8" key="1">
    <citation type="submission" date="2014-04" db="EMBL/GenBank/DDBJ databases">
        <authorList>
            <consortium name="DOE Joint Genome Institute"/>
            <person name="Kuo A."/>
            <person name="Tarkka M."/>
            <person name="Buscot F."/>
            <person name="Kohler A."/>
            <person name="Nagy L.G."/>
            <person name="Floudas D."/>
            <person name="Copeland A."/>
            <person name="Barry K.W."/>
            <person name="Cichocki N."/>
            <person name="Veneault-Fourrey C."/>
            <person name="LaButti K."/>
            <person name="Lindquist E.A."/>
            <person name="Lipzen A."/>
            <person name="Lundell T."/>
            <person name="Morin E."/>
            <person name="Murat C."/>
            <person name="Sun H."/>
            <person name="Tunlid A."/>
            <person name="Henrissat B."/>
            <person name="Grigoriev I.V."/>
            <person name="Hibbett D.S."/>
            <person name="Martin F."/>
            <person name="Nordberg H.P."/>
            <person name="Cantor M.N."/>
            <person name="Hua S.X."/>
        </authorList>
    </citation>
    <scope>NUCLEOTIDE SEQUENCE [LARGE SCALE GENOMIC DNA]</scope>
    <source>
        <strain evidence="7 8">F 1598</strain>
    </source>
</reference>
<dbReference type="STRING" id="765440.A0A0C3FPA2"/>
<reference evidence="8" key="2">
    <citation type="submission" date="2015-01" db="EMBL/GenBank/DDBJ databases">
        <title>Evolutionary Origins and Diversification of the Mycorrhizal Mutualists.</title>
        <authorList>
            <consortium name="DOE Joint Genome Institute"/>
            <consortium name="Mycorrhizal Genomics Consortium"/>
            <person name="Kohler A."/>
            <person name="Kuo A."/>
            <person name="Nagy L.G."/>
            <person name="Floudas D."/>
            <person name="Copeland A."/>
            <person name="Barry K.W."/>
            <person name="Cichocki N."/>
            <person name="Veneault-Fourrey C."/>
            <person name="LaButti K."/>
            <person name="Lindquist E.A."/>
            <person name="Lipzen A."/>
            <person name="Lundell T."/>
            <person name="Morin E."/>
            <person name="Murat C."/>
            <person name="Riley R."/>
            <person name="Ohm R."/>
            <person name="Sun H."/>
            <person name="Tunlid A."/>
            <person name="Henrissat B."/>
            <person name="Grigoriev I.V."/>
            <person name="Hibbett D.S."/>
            <person name="Martin F."/>
        </authorList>
    </citation>
    <scope>NUCLEOTIDE SEQUENCE [LARGE SCALE GENOMIC DNA]</scope>
    <source>
        <strain evidence="8">F 1598</strain>
    </source>
</reference>
<keyword evidence="4 6" id="KW-0472">Membrane</keyword>
<gene>
    <name evidence="7" type="ORF">PILCRDRAFT_344423</name>
</gene>
<proteinExistence type="predicted"/>
<sequence length="412" mass="45388">MTKLLSSTLTILPATTIYDTSQATGVTAIAISGGLSALAILLWLAIVRSQSKTYRHTHIFAYYVSLIAANTLQAAGTLMNFQWVALGYVISGPYCSAQGGIKQAGNVGTALWSFMIALHLFNLLFLRWKSTLVALIVTLISGWTVVAVIIFVGPGVIQTTAKGPYFGVSGSWCWITDNYPHEQVFLEYFFEFLSAGVSFLLYVAVLLRVRGNLVVAGGRWCLQFVPRGESWRLQIGRDVIDASMLRVAAHMVWYPVAYSVILIPISLTRLTEFAGHTTPFWAIVVSDSIYSLTGFVNVALLLLTTRFVPDTSVLPLFTTRRKNIDPSSTEAMGYTPFVLPMLVVEDETKPTRWSYVKPRSSASDNEDLQQSHPHTSQGSHPSASTDLSEYLHRVSDESRRSGFEGKSSCFSV</sequence>
<evidence type="ECO:0000256" key="5">
    <source>
        <dbReference type="SAM" id="MobiDB-lite"/>
    </source>
</evidence>
<dbReference type="PANTHER" id="PTHR23112">
    <property type="entry name" value="G PROTEIN-COUPLED RECEPTOR 157-RELATED"/>
    <property type="match status" value="1"/>
</dbReference>
<feature type="compositionally biased region" description="Polar residues" evidence="5">
    <location>
        <begin position="360"/>
        <end position="387"/>
    </location>
</feature>
<feature type="transmembrane region" description="Helical" evidence="6">
    <location>
        <begin position="279"/>
        <end position="303"/>
    </location>
</feature>
<accession>A0A0C3FPA2</accession>
<evidence type="ECO:0000313" key="8">
    <source>
        <dbReference type="Proteomes" id="UP000054166"/>
    </source>
</evidence>
<name>A0A0C3FPA2_PILCF</name>
<evidence type="ECO:0000256" key="6">
    <source>
        <dbReference type="SAM" id="Phobius"/>
    </source>
</evidence>
<organism evidence="7 8">
    <name type="scientific">Piloderma croceum (strain F 1598)</name>
    <dbReference type="NCBI Taxonomy" id="765440"/>
    <lineage>
        <taxon>Eukaryota</taxon>
        <taxon>Fungi</taxon>
        <taxon>Dikarya</taxon>
        <taxon>Basidiomycota</taxon>
        <taxon>Agaricomycotina</taxon>
        <taxon>Agaricomycetes</taxon>
        <taxon>Agaricomycetidae</taxon>
        <taxon>Atheliales</taxon>
        <taxon>Atheliaceae</taxon>
        <taxon>Piloderma</taxon>
    </lineage>
</organism>
<dbReference type="AlphaFoldDB" id="A0A0C3FPA2"/>
<protein>
    <recommendedName>
        <fullName evidence="9">Glucose receptor Git3 N-terminal domain-containing protein</fullName>
    </recommendedName>
</protein>
<dbReference type="EMBL" id="KN832984">
    <property type="protein sequence ID" value="KIM85785.1"/>
    <property type="molecule type" value="Genomic_DNA"/>
</dbReference>
<feature type="transmembrane region" description="Helical" evidence="6">
    <location>
        <begin position="59"/>
        <end position="84"/>
    </location>
</feature>
<dbReference type="GO" id="GO:0005886">
    <property type="term" value="C:plasma membrane"/>
    <property type="evidence" value="ECO:0007669"/>
    <property type="project" value="TreeGrafter"/>
</dbReference>
<evidence type="ECO:0000313" key="7">
    <source>
        <dbReference type="EMBL" id="KIM85785.1"/>
    </source>
</evidence>
<dbReference type="Proteomes" id="UP000054166">
    <property type="component" value="Unassembled WGS sequence"/>
</dbReference>
<feature type="transmembrane region" description="Helical" evidence="6">
    <location>
        <begin position="247"/>
        <end position="267"/>
    </location>
</feature>
<dbReference type="GO" id="GO:0004930">
    <property type="term" value="F:G protein-coupled receptor activity"/>
    <property type="evidence" value="ECO:0007669"/>
    <property type="project" value="TreeGrafter"/>
</dbReference>
<feature type="transmembrane region" description="Helical" evidence="6">
    <location>
        <begin position="26"/>
        <end position="47"/>
    </location>
</feature>
<evidence type="ECO:0000256" key="3">
    <source>
        <dbReference type="ARBA" id="ARBA00022989"/>
    </source>
</evidence>
<evidence type="ECO:0000256" key="1">
    <source>
        <dbReference type="ARBA" id="ARBA00004141"/>
    </source>
</evidence>
<feature type="transmembrane region" description="Helical" evidence="6">
    <location>
        <begin position="132"/>
        <end position="157"/>
    </location>
</feature>
<dbReference type="InParanoid" id="A0A0C3FPA2"/>
<dbReference type="HOGENOM" id="CLU_027149_4_1_1"/>